<sequence>IALDPPPNCPGDQYEPGTELHLVARESSGWHFANWSGAATVEGNAVTIVVDSHKSATAHFQADLCVPWLVLPLGLGVCSAYRRRRPPFS</sequence>
<protein>
    <recommendedName>
        <fullName evidence="1">Bacterial repeat domain-containing protein</fullName>
    </recommendedName>
</protein>
<accession>X0SX45</accession>
<evidence type="ECO:0000259" key="1">
    <source>
        <dbReference type="Pfam" id="PF18998"/>
    </source>
</evidence>
<evidence type="ECO:0000313" key="2">
    <source>
        <dbReference type="EMBL" id="GAF80462.1"/>
    </source>
</evidence>
<feature type="domain" description="Bacterial repeat" evidence="1">
    <location>
        <begin position="12"/>
        <end position="62"/>
    </location>
</feature>
<dbReference type="Pfam" id="PF18998">
    <property type="entry name" value="Flg_new_2"/>
    <property type="match status" value="1"/>
</dbReference>
<proteinExistence type="predicted"/>
<organism evidence="2">
    <name type="scientific">marine sediment metagenome</name>
    <dbReference type="NCBI Taxonomy" id="412755"/>
    <lineage>
        <taxon>unclassified sequences</taxon>
        <taxon>metagenomes</taxon>
        <taxon>ecological metagenomes</taxon>
    </lineage>
</organism>
<dbReference type="AlphaFoldDB" id="X0SX45"/>
<reference evidence="2" key="1">
    <citation type="journal article" date="2014" name="Front. Microbiol.">
        <title>High frequency of phylogenetically diverse reductive dehalogenase-homologous genes in deep subseafloor sedimentary metagenomes.</title>
        <authorList>
            <person name="Kawai M."/>
            <person name="Futagami T."/>
            <person name="Toyoda A."/>
            <person name="Takaki Y."/>
            <person name="Nishi S."/>
            <person name="Hori S."/>
            <person name="Arai W."/>
            <person name="Tsubouchi T."/>
            <person name="Morono Y."/>
            <person name="Uchiyama I."/>
            <person name="Ito T."/>
            <person name="Fujiyama A."/>
            <person name="Inagaki F."/>
            <person name="Takami H."/>
        </authorList>
    </citation>
    <scope>NUCLEOTIDE SEQUENCE</scope>
    <source>
        <strain evidence="2">Expedition CK06-06</strain>
    </source>
</reference>
<feature type="non-terminal residue" evidence="2">
    <location>
        <position position="1"/>
    </location>
</feature>
<dbReference type="InterPro" id="IPR044060">
    <property type="entry name" value="Bacterial_rp_domain"/>
</dbReference>
<comment type="caution">
    <text evidence="2">The sequence shown here is derived from an EMBL/GenBank/DDBJ whole genome shotgun (WGS) entry which is preliminary data.</text>
</comment>
<gene>
    <name evidence="2" type="ORF">S01H1_06348</name>
</gene>
<dbReference type="EMBL" id="BARS01003284">
    <property type="protein sequence ID" value="GAF80462.1"/>
    <property type="molecule type" value="Genomic_DNA"/>
</dbReference>
<name>X0SX45_9ZZZZ</name>